<dbReference type="RefSeq" id="WP_090681563.1">
    <property type="nucleotide sequence ID" value="NZ_CADERL010000003.1"/>
</dbReference>
<reference evidence="1 2" key="1">
    <citation type="submission" date="2016-10" db="EMBL/GenBank/DDBJ databases">
        <authorList>
            <person name="de Groot N.N."/>
        </authorList>
    </citation>
    <scope>NUCLEOTIDE SEQUENCE [LARGE SCALE GENOMIC DNA]</scope>
    <source>
        <strain evidence="1 2">LMG 2247</strain>
    </source>
</reference>
<protein>
    <submittedName>
        <fullName evidence="1">Uncharacterized protein</fullName>
    </submittedName>
</protein>
<name>A0A1G7Q4R6_9BURK</name>
<dbReference type="AlphaFoldDB" id="A0A1G7Q4R6"/>
<evidence type="ECO:0000313" key="2">
    <source>
        <dbReference type="Proteomes" id="UP000199706"/>
    </source>
</evidence>
<accession>A0A1G7Q4R6</accession>
<sequence>MNNIIRSYRGLEIYPLVYPHQPRGANGTRHYDAGFDAAVKICRRGTDNTFTTSRVFRVPSRSPFGTTGDARMASASHAERVIDGMIADQSIVGL</sequence>
<organism evidence="1 2">
    <name type="scientific">Paraburkholderia phenazinium</name>
    <dbReference type="NCBI Taxonomy" id="60549"/>
    <lineage>
        <taxon>Bacteria</taxon>
        <taxon>Pseudomonadati</taxon>
        <taxon>Pseudomonadota</taxon>
        <taxon>Betaproteobacteria</taxon>
        <taxon>Burkholderiales</taxon>
        <taxon>Burkholderiaceae</taxon>
        <taxon>Paraburkholderia</taxon>
    </lineage>
</organism>
<dbReference type="Proteomes" id="UP000199706">
    <property type="component" value="Unassembled WGS sequence"/>
</dbReference>
<gene>
    <name evidence="1" type="ORF">SAMN05216466_101608</name>
</gene>
<proteinExistence type="predicted"/>
<evidence type="ECO:0000313" key="1">
    <source>
        <dbReference type="EMBL" id="SDF93542.1"/>
    </source>
</evidence>
<dbReference type="OrthoDB" id="8926334at2"/>
<dbReference type="EMBL" id="FNCJ01000001">
    <property type="protein sequence ID" value="SDF93542.1"/>
    <property type="molecule type" value="Genomic_DNA"/>
</dbReference>